<dbReference type="InParanoid" id="A0A0D0A341"/>
<sequence length="71" mass="7691">MHVAQNPITPRSRKSLIISPAKHCTKVDSNAALTLRSCQHVSQLKSTLIQLKTSHRNSHLTTSGAGLPGHQ</sequence>
<proteinExistence type="predicted"/>
<keyword evidence="2" id="KW-1185">Reference proteome</keyword>
<dbReference type="AlphaFoldDB" id="A0A0D0A341"/>
<organism evidence="1 2">
    <name type="scientific">Suillus luteus UH-Slu-Lm8-n1</name>
    <dbReference type="NCBI Taxonomy" id="930992"/>
    <lineage>
        <taxon>Eukaryota</taxon>
        <taxon>Fungi</taxon>
        <taxon>Dikarya</taxon>
        <taxon>Basidiomycota</taxon>
        <taxon>Agaricomycotina</taxon>
        <taxon>Agaricomycetes</taxon>
        <taxon>Agaricomycetidae</taxon>
        <taxon>Boletales</taxon>
        <taxon>Suillineae</taxon>
        <taxon>Suillaceae</taxon>
        <taxon>Suillus</taxon>
    </lineage>
</organism>
<dbReference type="EMBL" id="KN835559">
    <property type="protein sequence ID" value="KIK36111.1"/>
    <property type="molecule type" value="Genomic_DNA"/>
</dbReference>
<name>A0A0D0A341_9AGAM</name>
<accession>A0A0D0A341</accession>
<reference evidence="2" key="2">
    <citation type="submission" date="2015-01" db="EMBL/GenBank/DDBJ databases">
        <title>Evolutionary Origins and Diversification of the Mycorrhizal Mutualists.</title>
        <authorList>
            <consortium name="DOE Joint Genome Institute"/>
            <consortium name="Mycorrhizal Genomics Consortium"/>
            <person name="Kohler A."/>
            <person name="Kuo A."/>
            <person name="Nagy L.G."/>
            <person name="Floudas D."/>
            <person name="Copeland A."/>
            <person name="Barry K.W."/>
            <person name="Cichocki N."/>
            <person name="Veneault-Fourrey C."/>
            <person name="LaButti K."/>
            <person name="Lindquist E.A."/>
            <person name="Lipzen A."/>
            <person name="Lundell T."/>
            <person name="Morin E."/>
            <person name="Murat C."/>
            <person name="Riley R."/>
            <person name="Ohm R."/>
            <person name="Sun H."/>
            <person name="Tunlid A."/>
            <person name="Henrissat B."/>
            <person name="Grigoriev I.V."/>
            <person name="Hibbett D.S."/>
            <person name="Martin F."/>
        </authorList>
    </citation>
    <scope>NUCLEOTIDE SEQUENCE [LARGE SCALE GENOMIC DNA]</scope>
    <source>
        <strain evidence="2">UH-Slu-Lm8-n1</strain>
    </source>
</reference>
<gene>
    <name evidence="1" type="ORF">CY34DRAFT_811543</name>
</gene>
<reference evidence="1 2" key="1">
    <citation type="submission" date="2014-04" db="EMBL/GenBank/DDBJ databases">
        <authorList>
            <consortium name="DOE Joint Genome Institute"/>
            <person name="Kuo A."/>
            <person name="Ruytinx J."/>
            <person name="Rineau F."/>
            <person name="Colpaert J."/>
            <person name="Kohler A."/>
            <person name="Nagy L.G."/>
            <person name="Floudas D."/>
            <person name="Copeland A."/>
            <person name="Barry K.W."/>
            <person name="Cichocki N."/>
            <person name="Veneault-Fourrey C."/>
            <person name="LaButti K."/>
            <person name="Lindquist E.A."/>
            <person name="Lipzen A."/>
            <person name="Lundell T."/>
            <person name="Morin E."/>
            <person name="Murat C."/>
            <person name="Sun H."/>
            <person name="Tunlid A."/>
            <person name="Henrissat B."/>
            <person name="Grigoriev I.V."/>
            <person name="Hibbett D.S."/>
            <person name="Martin F."/>
            <person name="Nordberg H.P."/>
            <person name="Cantor M.N."/>
            <person name="Hua S.X."/>
        </authorList>
    </citation>
    <scope>NUCLEOTIDE SEQUENCE [LARGE SCALE GENOMIC DNA]</scope>
    <source>
        <strain evidence="1 2">UH-Slu-Lm8-n1</strain>
    </source>
</reference>
<protein>
    <submittedName>
        <fullName evidence="1">Uncharacterized protein</fullName>
    </submittedName>
</protein>
<dbReference type="HOGENOM" id="CLU_2741744_0_0_1"/>
<evidence type="ECO:0000313" key="1">
    <source>
        <dbReference type="EMBL" id="KIK36111.1"/>
    </source>
</evidence>
<dbReference type="Proteomes" id="UP000054485">
    <property type="component" value="Unassembled WGS sequence"/>
</dbReference>
<evidence type="ECO:0000313" key="2">
    <source>
        <dbReference type="Proteomes" id="UP000054485"/>
    </source>
</evidence>